<evidence type="ECO:0000313" key="1">
    <source>
        <dbReference type="EMBL" id="NOU74207.1"/>
    </source>
</evidence>
<proteinExistence type="predicted"/>
<dbReference type="PANTHER" id="PTHR35528:SF3">
    <property type="entry name" value="BLL1675 PROTEIN"/>
    <property type="match status" value="1"/>
</dbReference>
<organism evidence="1 2">
    <name type="scientific">Paenibacillus phytorum</name>
    <dbReference type="NCBI Taxonomy" id="2654977"/>
    <lineage>
        <taxon>Bacteria</taxon>
        <taxon>Bacillati</taxon>
        <taxon>Bacillota</taxon>
        <taxon>Bacilli</taxon>
        <taxon>Bacillales</taxon>
        <taxon>Paenibacillaceae</taxon>
        <taxon>Paenibacillus</taxon>
    </lineage>
</organism>
<comment type="caution">
    <text evidence="1">The sequence shown here is derived from an EMBL/GenBank/DDBJ whole genome shotgun (WGS) entry which is preliminary data.</text>
</comment>
<dbReference type="PANTHER" id="PTHR35528">
    <property type="entry name" value="BLL1675 PROTEIN"/>
    <property type="match status" value="1"/>
</dbReference>
<gene>
    <name evidence="1" type="ORF">GC098_22870</name>
</gene>
<dbReference type="EMBL" id="WHOA01000153">
    <property type="protein sequence ID" value="NOU74207.1"/>
    <property type="molecule type" value="Genomic_DNA"/>
</dbReference>
<reference evidence="1 2" key="1">
    <citation type="submission" date="2019-10" db="EMBL/GenBank/DDBJ databases">
        <title>Description of Paenibacillus terrestris sp. nov.</title>
        <authorList>
            <person name="Carlier A."/>
            <person name="Qi S."/>
        </authorList>
    </citation>
    <scope>NUCLEOTIDE SEQUENCE [LARGE SCALE GENOMIC DNA]</scope>
    <source>
        <strain evidence="1 2">LMG 31458</strain>
    </source>
</reference>
<feature type="non-terminal residue" evidence="1">
    <location>
        <position position="67"/>
    </location>
</feature>
<protein>
    <submittedName>
        <fullName evidence="1">IS6 family transposase</fullName>
    </submittedName>
</protein>
<accession>A0ABX1Y049</accession>
<name>A0ABX1Y049_9BACL</name>
<evidence type="ECO:0000313" key="2">
    <source>
        <dbReference type="Proteomes" id="UP000616779"/>
    </source>
</evidence>
<dbReference type="InterPro" id="IPR052183">
    <property type="entry name" value="IS_Transposase"/>
</dbReference>
<dbReference type="Proteomes" id="UP000616779">
    <property type="component" value="Unassembled WGS sequence"/>
</dbReference>
<sequence length="67" mass="8282">MESVLNLFKWKQYESEVILLTVRWYLKYSLSYRDLVEMMKERGLGMAHTTIMRWVHQFSPELDKRIR</sequence>
<keyword evidence="2" id="KW-1185">Reference proteome</keyword>